<evidence type="ECO:0000313" key="2">
    <source>
        <dbReference type="Proteomes" id="UP001235269"/>
    </source>
</evidence>
<dbReference type="InterPro" id="IPR007833">
    <property type="entry name" value="Capsule_polysaccharide_synth"/>
</dbReference>
<keyword evidence="2" id="KW-1185">Reference proteome</keyword>
<accession>A0ABU0IGI3</accession>
<dbReference type="RefSeq" id="WP_307159552.1">
    <property type="nucleotide sequence ID" value="NZ_JAUSWH010000014.1"/>
</dbReference>
<sequence>MTVSAADKAVLFLQGPPSIFWTEFARAFETAGVKTLHVNFTLGDRIFWRKRGAKNYRGTLKGWPRYLRQLIEKHGITDIVYYADRLPYHQEAARLGKEMGVQCHAVEWGYLRPDWITLERGGMGRFSHFPSDPQTIREIAAKVEPADVEVKYPHTFGQEAFNEVIYNLLNFFGRPFYPLYTADKYYSALVDYLPWLLKFGSKAKTLPETFLEEHNQDFFVVALQLQSDYQIRANSSYRHLKDMMRQVISSFSRHAKKSSRLVFKQHPLDNGLERWDRLVASISREFGVQDRVLFIDEGNLHAMLDHAKGVVVVNSTVGLHSLRALKPTIVLGAAVFDVPGLTHQGRLDDFWKKPQPVNADLAADLVKALAGTIQVKGDFFNREGRKAAIDAMVTRIVESRVNMPGAFIDPPPRLSWAKGIIAKTGTATQPALQPEWETDAVPELGYARIGPSS</sequence>
<dbReference type="Pfam" id="PF05159">
    <property type="entry name" value="Capsule_synth"/>
    <property type="match status" value="1"/>
</dbReference>
<proteinExistence type="predicted"/>
<dbReference type="EMBL" id="JAUSWH010000014">
    <property type="protein sequence ID" value="MDQ0457375.1"/>
    <property type="molecule type" value="Genomic_DNA"/>
</dbReference>
<comment type="caution">
    <text evidence="1">The sequence shown here is derived from an EMBL/GenBank/DDBJ whole genome shotgun (WGS) entry which is preliminary data.</text>
</comment>
<gene>
    <name evidence="1" type="ORF">QO005_003731</name>
</gene>
<dbReference type="CDD" id="cd16441">
    <property type="entry name" value="beta_Kdo_transferase_KpsS"/>
    <property type="match status" value="1"/>
</dbReference>
<organism evidence="1 2">
    <name type="scientific">Rhizobium paknamense</name>
    <dbReference type="NCBI Taxonomy" id="1206817"/>
    <lineage>
        <taxon>Bacteria</taxon>
        <taxon>Pseudomonadati</taxon>
        <taxon>Pseudomonadota</taxon>
        <taxon>Alphaproteobacteria</taxon>
        <taxon>Hyphomicrobiales</taxon>
        <taxon>Rhizobiaceae</taxon>
        <taxon>Rhizobium/Agrobacterium group</taxon>
        <taxon>Rhizobium</taxon>
    </lineage>
</organism>
<reference evidence="1 2" key="1">
    <citation type="submission" date="2023-07" db="EMBL/GenBank/DDBJ databases">
        <title>Genomic Encyclopedia of Type Strains, Phase IV (KMG-IV): sequencing the most valuable type-strain genomes for metagenomic binning, comparative biology and taxonomic classification.</title>
        <authorList>
            <person name="Goeker M."/>
        </authorList>
    </citation>
    <scope>NUCLEOTIDE SEQUENCE [LARGE SCALE GENOMIC DNA]</scope>
    <source>
        <strain evidence="1 2">DSM 100301</strain>
    </source>
</reference>
<evidence type="ECO:0000313" key="1">
    <source>
        <dbReference type="EMBL" id="MDQ0457375.1"/>
    </source>
</evidence>
<name>A0ABU0IGI3_9HYPH</name>
<dbReference type="Proteomes" id="UP001235269">
    <property type="component" value="Unassembled WGS sequence"/>
</dbReference>
<protein>
    <submittedName>
        <fullName evidence="1">Capsular polysaccharide export protein</fullName>
    </submittedName>
</protein>